<feature type="chain" id="PRO_5024372463" evidence="2">
    <location>
        <begin position="23"/>
        <end position="159"/>
    </location>
</feature>
<name>A0A5N6N237_9ASTR</name>
<proteinExistence type="predicted"/>
<feature type="signal peptide" evidence="2">
    <location>
        <begin position="1"/>
        <end position="22"/>
    </location>
</feature>
<keyword evidence="4" id="KW-1185">Reference proteome</keyword>
<protein>
    <submittedName>
        <fullName evidence="3">Uncharacterized protein</fullName>
    </submittedName>
</protein>
<evidence type="ECO:0000256" key="1">
    <source>
        <dbReference type="SAM" id="MobiDB-lite"/>
    </source>
</evidence>
<keyword evidence="2" id="KW-0732">Signal</keyword>
<organism evidence="3 4">
    <name type="scientific">Mikania micrantha</name>
    <name type="common">bitter vine</name>
    <dbReference type="NCBI Taxonomy" id="192012"/>
    <lineage>
        <taxon>Eukaryota</taxon>
        <taxon>Viridiplantae</taxon>
        <taxon>Streptophyta</taxon>
        <taxon>Embryophyta</taxon>
        <taxon>Tracheophyta</taxon>
        <taxon>Spermatophyta</taxon>
        <taxon>Magnoliopsida</taxon>
        <taxon>eudicotyledons</taxon>
        <taxon>Gunneridae</taxon>
        <taxon>Pentapetalae</taxon>
        <taxon>asterids</taxon>
        <taxon>campanulids</taxon>
        <taxon>Asterales</taxon>
        <taxon>Asteraceae</taxon>
        <taxon>Asteroideae</taxon>
        <taxon>Heliantheae alliance</taxon>
        <taxon>Eupatorieae</taxon>
        <taxon>Mikania</taxon>
    </lineage>
</organism>
<comment type="caution">
    <text evidence="3">The sequence shown here is derived from an EMBL/GenBank/DDBJ whole genome shotgun (WGS) entry which is preliminary data.</text>
</comment>
<gene>
    <name evidence="3" type="ORF">E3N88_28948</name>
</gene>
<evidence type="ECO:0000313" key="4">
    <source>
        <dbReference type="Proteomes" id="UP000326396"/>
    </source>
</evidence>
<dbReference type="Proteomes" id="UP000326396">
    <property type="component" value="Linkage Group LG4"/>
</dbReference>
<sequence>MVAWVPIVIVVFLFYPFHREQTISWYNVMPRYRDLDACRCSERKHFIKKRLRDLFLEKTCTILFKPLQSLFPSLSLLPIDEHQAPPPPSTDLHCPPPISTAAALYRSPPDASRSIGGKGRQNPRLFDLHRTRSPPPPPCSTAVAVASSNHAVSSSTVAC</sequence>
<accession>A0A5N6N237</accession>
<reference evidence="3 4" key="1">
    <citation type="submission" date="2019-05" db="EMBL/GenBank/DDBJ databases">
        <title>Mikania micrantha, genome provides insights into the molecular mechanism of rapid growth.</title>
        <authorList>
            <person name="Liu B."/>
        </authorList>
    </citation>
    <scope>NUCLEOTIDE SEQUENCE [LARGE SCALE GENOMIC DNA]</scope>
    <source>
        <strain evidence="3">NLD-2019</strain>
        <tissue evidence="3">Leaf</tissue>
    </source>
</reference>
<evidence type="ECO:0000313" key="3">
    <source>
        <dbReference type="EMBL" id="KAD4180357.1"/>
    </source>
</evidence>
<dbReference type="EMBL" id="SZYD01000014">
    <property type="protein sequence ID" value="KAD4180357.1"/>
    <property type="molecule type" value="Genomic_DNA"/>
</dbReference>
<dbReference type="AlphaFoldDB" id="A0A5N6N237"/>
<feature type="region of interest" description="Disordered" evidence="1">
    <location>
        <begin position="107"/>
        <end position="139"/>
    </location>
</feature>
<evidence type="ECO:0000256" key="2">
    <source>
        <dbReference type="SAM" id="SignalP"/>
    </source>
</evidence>